<keyword evidence="2" id="KW-0732">Signal</keyword>
<sequence>MKSLRVLLRQTMAVALLSLPLESFAGDDRRIALTLDDKPPSGTPGELLDELERLRIKATLLPARSELAESPAAIDADGVDGSRAGRVELARPTARREIDGAAKILRQLAHRDPLALHPPYAQIPRLQQRDPGGDDTFPAHWQQPPEADSGLDDPQEIADYIADNAFPGAVVLMHPMRGQRDQVLKTLPLISEKLRGRGYDFATLSEVIGDRRKRESEAMET</sequence>
<organism evidence="3 4">
    <name type="scientific">Microbulbifer halophilus</name>
    <dbReference type="NCBI Taxonomy" id="453963"/>
    <lineage>
        <taxon>Bacteria</taxon>
        <taxon>Pseudomonadati</taxon>
        <taxon>Pseudomonadota</taxon>
        <taxon>Gammaproteobacteria</taxon>
        <taxon>Cellvibrionales</taxon>
        <taxon>Microbulbiferaceae</taxon>
        <taxon>Microbulbifer</taxon>
    </lineage>
</organism>
<evidence type="ECO:0000256" key="2">
    <source>
        <dbReference type="SAM" id="SignalP"/>
    </source>
</evidence>
<keyword evidence="4" id="KW-1185">Reference proteome</keyword>
<dbReference type="EMBL" id="JBHUJD010000034">
    <property type="protein sequence ID" value="MFD2312288.1"/>
    <property type="molecule type" value="Genomic_DNA"/>
</dbReference>
<comment type="caution">
    <text evidence="3">The sequence shown here is derived from an EMBL/GenBank/DDBJ whole genome shotgun (WGS) entry which is preliminary data.</text>
</comment>
<dbReference type="InterPro" id="IPR011330">
    <property type="entry name" value="Glyco_hydro/deAcase_b/a-brl"/>
</dbReference>
<reference evidence="4" key="1">
    <citation type="journal article" date="2019" name="Int. J. Syst. Evol. Microbiol.">
        <title>The Global Catalogue of Microorganisms (GCM) 10K type strain sequencing project: providing services to taxonomists for standard genome sequencing and annotation.</title>
        <authorList>
            <consortium name="The Broad Institute Genomics Platform"/>
            <consortium name="The Broad Institute Genome Sequencing Center for Infectious Disease"/>
            <person name="Wu L."/>
            <person name="Ma J."/>
        </authorList>
    </citation>
    <scope>NUCLEOTIDE SEQUENCE [LARGE SCALE GENOMIC DNA]</scope>
    <source>
        <strain evidence="4">KCTC 12848</strain>
    </source>
</reference>
<proteinExistence type="predicted"/>
<accession>A0ABW5EJ53</accession>
<evidence type="ECO:0000313" key="4">
    <source>
        <dbReference type="Proteomes" id="UP001597425"/>
    </source>
</evidence>
<dbReference type="Gene3D" id="3.20.20.370">
    <property type="entry name" value="Glycoside hydrolase/deacetylase"/>
    <property type="match status" value="1"/>
</dbReference>
<name>A0ABW5EJ53_9GAMM</name>
<protein>
    <recommendedName>
        <fullName evidence="5">Polysaccharide deacetylase</fullName>
    </recommendedName>
</protein>
<evidence type="ECO:0000256" key="1">
    <source>
        <dbReference type="SAM" id="MobiDB-lite"/>
    </source>
</evidence>
<evidence type="ECO:0008006" key="5">
    <source>
        <dbReference type="Google" id="ProtNLM"/>
    </source>
</evidence>
<feature type="region of interest" description="Disordered" evidence="1">
    <location>
        <begin position="124"/>
        <end position="151"/>
    </location>
</feature>
<evidence type="ECO:0000313" key="3">
    <source>
        <dbReference type="EMBL" id="MFD2312288.1"/>
    </source>
</evidence>
<gene>
    <name evidence="3" type="ORF">ACFSKX_17850</name>
</gene>
<dbReference type="RefSeq" id="WP_265723299.1">
    <property type="nucleotide sequence ID" value="NZ_JAPIVK010000045.1"/>
</dbReference>
<dbReference type="SUPFAM" id="SSF88713">
    <property type="entry name" value="Glycoside hydrolase/deacetylase"/>
    <property type="match status" value="1"/>
</dbReference>
<feature type="chain" id="PRO_5046754975" description="Polysaccharide deacetylase" evidence="2">
    <location>
        <begin position="26"/>
        <end position="221"/>
    </location>
</feature>
<feature type="signal peptide" evidence="2">
    <location>
        <begin position="1"/>
        <end position="25"/>
    </location>
</feature>
<dbReference type="Proteomes" id="UP001597425">
    <property type="component" value="Unassembled WGS sequence"/>
</dbReference>